<dbReference type="AlphaFoldDB" id="A0A6P5F0S2"/>
<dbReference type="GeneID" id="109709305"/>
<dbReference type="OrthoDB" id="21204at2759"/>
<feature type="region of interest" description="Disordered" evidence="9">
    <location>
        <begin position="334"/>
        <end position="375"/>
    </location>
</feature>
<reference evidence="12" key="2">
    <citation type="submission" date="2025-08" db="UniProtKB">
        <authorList>
            <consortium name="RefSeq"/>
        </authorList>
    </citation>
    <scope>IDENTIFICATION</scope>
    <source>
        <tissue evidence="12">Leaf</tissue>
    </source>
</reference>
<evidence type="ECO:0000256" key="1">
    <source>
        <dbReference type="ARBA" id="ARBA00000900"/>
    </source>
</evidence>
<keyword evidence="7" id="KW-0862">Zinc</keyword>
<dbReference type="GO" id="GO:0008270">
    <property type="term" value="F:zinc ion binding"/>
    <property type="evidence" value="ECO:0007669"/>
    <property type="project" value="UniProtKB-KW"/>
</dbReference>
<dbReference type="SUPFAM" id="SSF57850">
    <property type="entry name" value="RING/U-box"/>
    <property type="match status" value="1"/>
</dbReference>
<keyword evidence="3" id="KW-0808">Transferase</keyword>
<dbReference type="PANTHER" id="PTHR15710:SF217">
    <property type="entry name" value="E3 UBIQUITIN-PROTEIN LIGASE RDUF2"/>
    <property type="match status" value="1"/>
</dbReference>
<dbReference type="GO" id="GO:0005737">
    <property type="term" value="C:cytoplasm"/>
    <property type="evidence" value="ECO:0007669"/>
    <property type="project" value="TreeGrafter"/>
</dbReference>
<evidence type="ECO:0000256" key="9">
    <source>
        <dbReference type="SAM" id="MobiDB-lite"/>
    </source>
</evidence>
<evidence type="ECO:0000256" key="2">
    <source>
        <dbReference type="ARBA" id="ARBA00012483"/>
    </source>
</evidence>
<dbReference type="PROSITE" id="PS50089">
    <property type="entry name" value="ZF_RING_2"/>
    <property type="match status" value="1"/>
</dbReference>
<keyword evidence="11" id="KW-1185">Reference proteome</keyword>
<gene>
    <name evidence="12" type="primary">LOC109709305</name>
</gene>
<name>A0A6P5F0S2_ANACO</name>
<evidence type="ECO:0000256" key="5">
    <source>
        <dbReference type="ARBA" id="ARBA00022771"/>
    </source>
</evidence>
<protein>
    <recommendedName>
        <fullName evidence="2">RING-type E3 ubiquitin transferase</fullName>
        <ecNumber evidence="2">2.3.2.27</ecNumber>
    </recommendedName>
</protein>
<comment type="catalytic activity">
    <reaction evidence="1">
        <text>S-ubiquitinyl-[E2 ubiquitin-conjugating enzyme]-L-cysteine + [acceptor protein]-L-lysine = [E2 ubiquitin-conjugating enzyme]-L-cysteine + N(6)-ubiquitinyl-[acceptor protein]-L-lysine.</text>
        <dbReference type="EC" id="2.3.2.27"/>
    </reaction>
</comment>
<dbReference type="InterPro" id="IPR013083">
    <property type="entry name" value="Znf_RING/FYVE/PHD"/>
</dbReference>
<dbReference type="Gene3D" id="3.30.40.10">
    <property type="entry name" value="Zinc/RING finger domain, C3HC4 (zinc finger)"/>
    <property type="match status" value="1"/>
</dbReference>
<sequence length="375" mass="40826">MSSSPATATATSYWCYNCSRFVRVWPQDAIVCPECDGGFLEEVLDAPLPRPVPDLHHLHHHHHHRAAALGHRRGRRAAAGDRSPFNPVIVFRSPGSSRRRATAESGGGGSSFELYYDDGAGSGLRPLPESMSEFLMGSGFERLLDQLAQIELGGLGAGRGFENPPASKAAIESMPTVIISSRHILTDSHCAVCTEAFELESEAREMPCKHIYHQDCILPWLALRNSCPVCRHELPAESGGAGGIGNAAVNEDGEGETMGLTVWRLPGGGFAVGRFSGGRRAGDRELPVVYTEVDGGFNNSGEPRRISWSSRGRREREEGLISRMFRNLFACFSHSRSPSSSPSSSSSMPQRSRSSRSRNMTWGVEEGNANTMARW</sequence>
<dbReference type="PANTHER" id="PTHR15710">
    <property type="entry name" value="E3 UBIQUITIN-PROTEIN LIGASE PRAJA"/>
    <property type="match status" value="1"/>
</dbReference>
<accession>A0A6P5F0S2</accession>
<dbReference type="EC" id="2.3.2.27" evidence="2"/>
<evidence type="ECO:0000256" key="8">
    <source>
        <dbReference type="PROSITE-ProRule" id="PRU00175"/>
    </source>
</evidence>
<keyword evidence="6" id="KW-0833">Ubl conjugation pathway</keyword>
<dbReference type="InterPro" id="IPR010543">
    <property type="entry name" value="DUF1117"/>
</dbReference>
<evidence type="ECO:0000259" key="10">
    <source>
        <dbReference type="PROSITE" id="PS50089"/>
    </source>
</evidence>
<reference evidence="11" key="1">
    <citation type="journal article" date="2015" name="Nat. Genet.">
        <title>The pineapple genome and the evolution of CAM photosynthesis.</title>
        <authorList>
            <person name="Ming R."/>
            <person name="VanBuren R."/>
            <person name="Wai C.M."/>
            <person name="Tang H."/>
            <person name="Schatz M.C."/>
            <person name="Bowers J.E."/>
            <person name="Lyons E."/>
            <person name="Wang M.L."/>
            <person name="Chen J."/>
            <person name="Biggers E."/>
            <person name="Zhang J."/>
            <person name="Huang L."/>
            <person name="Zhang L."/>
            <person name="Miao W."/>
            <person name="Zhang J."/>
            <person name="Ye Z."/>
            <person name="Miao C."/>
            <person name="Lin Z."/>
            <person name="Wang H."/>
            <person name="Zhou H."/>
            <person name="Yim W.C."/>
            <person name="Priest H.D."/>
            <person name="Zheng C."/>
            <person name="Woodhouse M."/>
            <person name="Edger P.P."/>
            <person name="Guyot R."/>
            <person name="Guo H.B."/>
            <person name="Guo H."/>
            <person name="Zheng G."/>
            <person name="Singh R."/>
            <person name="Sharma A."/>
            <person name="Min X."/>
            <person name="Zheng Y."/>
            <person name="Lee H."/>
            <person name="Gurtowski J."/>
            <person name="Sedlazeck F.J."/>
            <person name="Harkess A."/>
            <person name="McKain M.R."/>
            <person name="Liao Z."/>
            <person name="Fang J."/>
            <person name="Liu J."/>
            <person name="Zhang X."/>
            <person name="Zhang Q."/>
            <person name="Hu W."/>
            <person name="Qin Y."/>
            <person name="Wang K."/>
            <person name="Chen L.Y."/>
            <person name="Shirley N."/>
            <person name="Lin Y.R."/>
            <person name="Liu L.Y."/>
            <person name="Hernandez A.G."/>
            <person name="Wright C.L."/>
            <person name="Bulone V."/>
            <person name="Tuskan G.A."/>
            <person name="Heath K."/>
            <person name="Zee F."/>
            <person name="Moore P.H."/>
            <person name="Sunkar R."/>
            <person name="Leebens-Mack J.H."/>
            <person name="Mockler T."/>
            <person name="Bennetzen J.L."/>
            <person name="Freeling M."/>
            <person name="Sankoff D."/>
            <person name="Paterson A.H."/>
            <person name="Zhu X."/>
            <person name="Yang X."/>
            <person name="Smith J.A."/>
            <person name="Cushman J.C."/>
            <person name="Paull R.E."/>
            <person name="Yu Q."/>
        </authorList>
    </citation>
    <scope>NUCLEOTIDE SEQUENCE [LARGE SCALE GENOMIC DNA]</scope>
    <source>
        <strain evidence="11">cv. F153</strain>
    </source>
</reference>
<dbReference type="Pfam" id="PF06547">
    <property type="entry name" value="DUF1117"/>
    <property type="match status" value="1"/>
</dbReference>
<evidence type="ECO:0000256" key="3">
    <source>
        <dbReference type="ARBA" id="ARBA00022679"/>
    </source>
</evidence>
<dbReference type="FunFam" id="3.30.40.10:FF:000022">
    <property type="entry name" value="E3 ubiquitin-protein ligase RING1-like"/>
    <property type="match status" value="1"/>
</dbReference>
<dbReference type="SMART" id="SM00184">
    <property type="entry name" value="RING"/>
    <property type="match status" value="1"/>
</dbReference>
<dbReference type="Pfam" id="PF14369">
    <property type="entry name" value="Zn_ribbon_19"/>
    <property type="match status" value="1"/>
</dbReference>
<dbReference type="GO" id="GO:0016567">
    <property type="term" value="P:protein ubiquitination"/>
    <property type="evidence" value="ECO:0007669"/>
    <property type="project" value="TreeGrafter"/>
</dbReference>
<evidence type="ECO:0000313" key="12">
    <source>
        <dbReference type="RefSeq" id="XP_020087058.1"/>
    </source>
</evidence>
<dbReference type="Proteomes" id="UP000515123">
    <property type="component" value="Linkage group 4"/>
</dbReference>
<evidence type="ECO:0000256" key="6">
    <source>
        <dbReference type="ARBA" id="ARBA00022786"/>
    </source>
</evidence>
<dbReference type="InterPro" id="IPR001841">
    <property type="entry name" value="Znf_RING"/>
</dbReference>
<dbReference type="Pfam" id="PF13639">
    <property type="entry name" value="zf-RING_2"/>
    <property type="match status" value="1"/>
</dbReference>
<evidence type="ECO:0000313" key="11">
    <source>
        <dbReference type="Proteomes" id="UP000515123"/>
    </source>
</evidence>
<dbReference type="GO" id="GO:0061630">
    <property type="term" value="F:ubiquitin protein ligase activity"/>
    <property type="evidence" value="ECO:0007669"/>
    <property type="project" value="UniProtKB-EC"/>
</dbReference>
<evidence type="ECO:0000256" key="7">
    <source>
        <dbReference type="ARBA" id="ARBA00022833"/>
    </source>
</evidence>
<dbReference type="InterPro" id="IPR039525">
    <property type="entry name" value="RNF126-like_zinc-ribbon"/>
</dbReference>
<organism evidence="11 12">
    <name type="scientific">Ananas comosus</name>
    <name type="common">Pineapple</name>
    <name type="synonym">Ananas ananas</name>
    <dbReference type="NCBI Taxonomy" id="4615"/>
    <lineage>
        <taxon>Eukaryota</taxon>
        <taxon>Viridiplantae</taxon>
        <taxon>Streptophyta</taxon>
        <taxon>Embryophyta</taxon>
        <taxon>Tracheophyta</taxon>
        <taxon>Spermatophyta</taxon>
        <taxon>Magnoliopsida</taxon>
        <taxon>Liliopsida</taxon>
        <taxon>Poales</taxon>
        <taxon>Bromeliaceae</taxon>
        <taxon>Bromelioideae</taxon>
        <taxon>Ananas</taxon>
    </lineage>
</organism>
<keyword evidence="5 8" id="KW-0863">Zinc-finger</keyword>
<keyword evidence="4" id="KW-0479">Metal-binding</keyword>
<proteinExistence type="predicted"/>
<feature type="domain" description="RING-type" evidence="10">
    <location>
        <begin position="190"/>
        <end position="231"/>
    </location>
</feature>
<dbReference type="RefSeq" id="XP_020087058.1">
    <property type="nucleotide sequence ID" value="XM_020231469.1"/>
</dbReference>
<dbReference type="CDD" id="cd16667">
    <property type="entry name" value="RING-H2_RNF126-like"/>
    <property type="match status" value="1"/>
</dbReference>
<evidence type="ECO:0000256" key="4">
    <source>
        <dbReference type="ARBA" id="ARBA00022723"/>
    </source>
</evidence>
<feature type="compositionally biased region" description="Low complexity" evidence="9">
    <location>
        <begin position="334"/>
        <end position="352"/>
    </location>
</feature>